<organism evidence="2 3">
    <name type="scientific">Beauveria asiatica</name>
    <dbReference type="NCBI Taxonomy" id="1069075"/>
    <lineage>
        <taxon>Eukaryota</taxon>
        <taxon>Fungi</taxon>
        <taxon>Dikarya</taxon>
        <taxon>Ascomycota</taxon>
        <taxon>Pezizomycotina</taxon>
        <taxon>Sordariomycetes</taxon>
        <taxon>Hypocreomycetidae</taxon>
        <taxon>Hypocreales</taxon>
        <taxon>Cordycipitaceae</taxon>
        <taxon>Beauveria</taxon>
    </lineage>
</organism>
<reference evidence="2 3" key="1">
    <citation type="submission" date="2020-02" db="EMBL/GenBank/DDBJ databases">
        <title>Comparative genomics of the hypocrealean fungal genus Beauvera.</title>
        <authorList>
            <person name="Showalter D.N."/>
            <person name="Bushley K.E."/>
            <person name="Rehner S.A."/>
        </authorList>
    </citation>
    <scope>NUCLEOTIDE SEQUENCE [LARGE SCALE GENOMIC DNA]</scope>
    <source>
        <strain evidence="2 3">ARSEF4384</strain>
    </source>
</reference>
<feature type="compositionally biased region" description="Low complexity" evidence="1">
    <location>
        <begin position="18"/>
        <end position="28"/>
    </location>
</feature>
<feature type="compositionally biased region" description="Low complexity" evidence="1">
    <location>
        <begin position="86"/>
        <end position="97"/>
    </location>
</feature>
<dbReference type="AlphaFoldDB" id="A0AAW0RK15"/>
<name>A0AAW0RK15_9HYPO</name>
<evidence type="ECO:0000313" key="3">
    <source>
        <dbReference type="Proteomes" id="UP001397290"/>
    </source>
</evidence>
<gene>
    <name evidence="2" type="ORF">G3M48_008767</name>
</gene>
<evidence type="ECO:0008006" key="4">
    <source>
        <dbReference type="Google" id="ProtNLM"/>
    </source>
</evidence>
<protein>
    <recommendedName>
        <fullName evidence="4">SAM domain-containing protein</fullName>
    </recommendedName>
</protein>
<sequence length="341" mass="35712">MEAELQLQDTSVSPDLRAPSSSGSASSAETPGQLSKTAPQAAKGGTSAIKSATSASLCGISNGMRIAGGATHAAASRQVYDHAKRAASPAGSASQGPPNIPAAEDEAAEAQNDLLSSLSKLAVPARDSQKCSESSDASSLRALPESTGTLNVDRAIHQLQDMPENTRPRTSGSQLSPISILDGPSHMQAVAAGAAGEHSQAGKLNIYGSTDQHCPIPDLLGQQQKRTEVITAAAATEETPSNKRDSTKSFLTMSSVFDSASEDTAITADEESQNAAFSQAISMDDMEGWLKQYKQFFAIMDEQFSVKQLPDNLLKQAGDMEALARLAIHQYNVVSFTQCVQ</sequence>
<evidence type="ECO:0000256" key="1">
    <source>
        <dbReference type="SAM" id="MobiDB-lite"/>
    </source>
</evidence>
<dbReference type="Proteomes" id="UP001397290">
    <property type="component" value="Unassembled WGS sequence"/>
</dbReference>
<feature type="compositionally biased region" description="Polar residues" evidence="1">
    <location>
        <begin position="29"/>
        <end position="38"/>
    </location>
</feature>
<evidence type="ECO:0000313" key="2">
    <source>
        <dbReference type="EMBL" id="KAK8142435.1"/>
    </source>
</evidence>
<dbReference type="EMBL" id="JAAHCF010000675">
    <property type="protein sequence ID" value="KAK8142435.1"/>
    <property type="molecule type" value="Genomic_DNA"/>
</dbReference>
<keyword evidence="3" id="KW-1185">Reference proteome</keyword>
<feature type="region of interest" description="Disordered" evidence="1">
    <location>
        <begin position="123"/>
        <end position="146"/>
    </location>
</feature>
<feature type="region of interest" description="Disordered" evidence="1">
    <location>
        <begin position="80"/>
        <end position="110"/>
    </location>
</feature>
<proteinExistence type="predicted"/>
<comment type="caution">
    <text evidence="2">The sequence shown here is derived from an EMBL/GenBank/DDBJ whole genome shotgun (WGS) entry which is preliminary data.</text>
</comment>
<feature type="region of interest" description="Disordered" evidence="1">
    <location>
        <begin position="1"/>
        <end position="48"/>
    </location>
</feature>
<accession>A0AAW0RK15</accession>